<evidence type="ECO:0000256" key="9">
    <source>
        <dbReference type="ARBA" id="ARBA00045533"/>
    </source>
</evidence>
<dbReference type="InterPro" id="IPR001733">
    <property type="entry name" value="Peptidase_S26B"/>
</dbReference>
<organism evidence="13 14">
    <name type="scientific">Shouchella lehensis G1</name>
    <dbReference type="NCBI Taxonomy" id="1246626"/>
    <lineage>
        <taxon>Bacteria</taxon>
        <taxon>Bacillati</taxon>
        <taxon>Bacillota</taxon>
        <taxon>Bacilli</taxon>
        <taxon>Bacillales</taxon>
        <taxon>Bacillaceae</taxon>
        <taxon>Shouchella</taxon>
    </lineage>
</organism>
<dbReference type="InterPro" id="IPR015927">
    <property type="entry name" value="Peptidase_S24_S26A/B/C"/>
</dbReference>
<evidence type="ECO:0000256" key="4">
    <source>
        <dbReference type="ARBA" id="ARBA00022801"/>
    </source>
</evidence>
<evidence type="ECO:0000256" key="5">
    <source>
        <dbReference type="ARBA" id="ARBA00022824"/>
    </source>
</evidence>
<dbReference type="PRINTS" id="PR00728">
    <property type="entry name" value="SIGNALPTASE"/>
</dbReference>
<dbReference type="GO" id="GO:0009003">
    <property type="term" value="F:signal peptidase activity"/>
    <property type="evidence" value="ECO:0007669"/>
    <property type="project" value="UniProtKB-EC"/>
</dbReference>
<dbReference type="CDD" id="cd06530">
    <property type="entry name" value="S26_SPase_I"/>
    <property type="match status" value="1"/>
</dbReference>
<dbReference type="PATRIC" id="fig|1246626.3.peg.3262"/>
<evidence type="ECO:0000256" key="6">
    <source>
        <dbReference type="ARBA" id="ARBA00022968"/>
    </source>
</evidence>
<keyword evidence="2" id="KW-0645">Protease</keyword>
<dbReference type="OrthoDB" id="1648066at2"/>
<sequence>MAKKVWTGIRLVVMTLFSFLFFVVLLLFLQLNGDEESSGLELFGYTSFTVLSNSMEPTFSAGDVIIIEQVENAEVGDVVTYMTPERRLFTHRIVNESIEQGSKSYITKGDNNSIEDRLPIVSEQIVGVHRFTIPKVGLVAETIQKNIDMRYVVFIPLMLFFILTIVEMIQKKRNKPKEEQLYEKESP</sequence>
<dbReference type="NCBIfam" id="TIGR02228">
    <property type="entry name" value="sigpep_I_arch"/>
    <property type="match status" value="1"/>
</dbReference>
<comment type="subcellular location">
    <subcellularLocation>
        <location evidence="1">Endoplasmic reticulum membrane</location>
        <topology evidence="1">Single-pass type II membrane protein</topology>
    </subcellularLocation>
</comment>
<feature type="transmembrane region" description="Helical" evidence="11">
    <location>
        <begin position="151"/>
        <end position="169"/>
    </location>
</feature>
<dbReference type="GO" id="GO:0006465">
    <property type="term" value="P:signal peptide processing"/>
    <property type="evidence" value="ECO:0007669"/>
    <property type="project" value="UniProtKB-UniRule"/>
</dbReference>
<evidence type="ECO:0000256" key="7">
    <source>
        <dbReference type="ARBA" id="ARBA00022989"/>
    </source>
</evidence>
<reference evidence="13 14" key="1">
    <citation type="journal article" date="2014" name="Gene">
        <title>A comparative genomic analysis of the alkalitolerant soil bacterium Bacillus lehensis G1.</title>
        <authorList>
            <person name="Noor Y.M."/>
            <person name="Samsulrizal N.H."/>
            <person name="Jema'on N.A."/>
            <person name="Low K.O."/>
            <person name="Ramli A.N."/>
            <person name="Alias N.I."/>
            <person name="Damis S.I."/>
            <person name="Fuzi S.F."/>
            <person name="Isa M.N."/>
            <person name="Murad A.M."/>
            <person name="Raih M.F."/>
            <person name="Bakar F.D."/>
            <person name="Najimudin N."/>
            <person name="Mahadi N.M."/>
            <person name="Illias R.M."/>
        </authorList>
    </citation>
    <scope>NUCLEOTIDE SEQUENCE [LARGE SCALE GENOMIC DNA]</scope>
    <source>
        <strain evidence="13 14">G1</strain>
    </source>
</reference>
<dbReference type="KEGG" id="ble:BleG1_3285"/>
<proteinExistence type="predicted"/>
<dbReference type="Pfam" id="PF00717">
    <property type="entry name" value="Peptidase_S24"/>
    <property type="match status" value="1"/>
</dbReference>
<dbReference type="InterPro" id="IPR019756">
    <property type="entry name" value="Pept_S26A_signal_pept_1_Ser-AS"/>
</dbReference>
<dbReference type="SUPFAM" id="SSF51306">
    <property type="entry name" value="LexA/Signal peptidase"/>
    <property type="match status" value="1"/>
</dbReference>
<evidence type="ECO:0000256" key="8">
    <source>
        <dbReference type="ARBA" id="ARBA00023136"/>
    </source>
</evidence>
<evidence type="ECO:0000256" key="1">
    <source>
        <dbReference type="ARBA" id="ARBA00004648"/>
    </source>
</evidence>
<dbReference type="GO" id="GO:0016020">
    <property type="term" value="C:membrane"/>
    <property type="evidence" value="ECO:0007669"/>
    <property type="project" value="UniProtKB-UniRule"/>
</dbReference>
<dbReference type="eggNOG" id="COG0681">
    <property type="taxonomic scope" value="Bacteria"/>
</dbReference>
<dbReference type="PROSITE" id="PS00501">
    <property type="entry name" value="SPASE_I_1"/>
    <property type="match status" value="1"/>
</dbReference>
<dbReference type="Proteomes" id="UP000027142">
    <property type="component" value="Chromosome"/>
</dbReference>
<name>A0A060M074_9BACI</name>
<keyword evidence="6" id="KW-0735">Signal-anchor</keyword>
<dbReference type="PANTHER" id="PTHR10806">
    <property type="entry name" value="SIGNAL PEPTIDASE COMPLEX CATALYTIC SUBUNIT SEC11"/>
    <property type="match status" value="1"/>
</dbReference>
<gene>
    <name evidence="13" type="ORF">BleG1_3285</name>
</gene>
<evidence type="ECO:0000259" key="12">
    <source>
        <dbReference type="Pfam" id="PF00717"/>
    </source>
</evidence>
<dbReference type="EC" id="3.4.21.89" evidence="10"/>
<accession>A0A060M074</accession>
<dbReference type="Gene3D" id="2.10.109.10">
    <property type="entry name" value="Umud Fragment, subunit A"/>
    <property type="match status" value="1"/>
</dbReference>
<keyword evidence="8 11" id="KW-0472">Membrane</keyword>
<dbReference type="RefSeq" id="WP_051667628.1">
    <property type="nucleotide sequence ID" value="NZ_CP003923.1"/>
</dbReference>
<comment type="function">
    <text evidence="9">Catalytic component of the signal peptidase complex (SPC) which catalyzes the cleavage of N-terminal signal sequences from nascent proteins as they are translocated into the lumen of the endoplasmic reticulum. Specifically cleaves N-terminal signal peptides that contain a hydrophobic alpha-helix (h-region) shorter than 18-20 amino acids.</text>
</comment>
<dbReference type="GO" id="GO:0004252">
    <property type="term" value="F:serine-type endopeptidase activity"/>
    <property type="evidence" value="ECO:0007669"/>
    <property type="project" value="UniProtKB-UniRule"/>
</dbReference>
<dbReference type="AlphaFoldDB" id="A0A060M074"/>
<keyword evidence="3 11" id="KW-0812">Transmembrane</keyword>
<dbReference type="PANTHER" id="PTHR10806:SF6">
    <property type="entry name" value="SIGNAL PEPTIDASE COMPLEX CATALYTIC SUBUNIT SEC11"/>
    <property type="match status" value="1"/>
</dbReference>
<evidence type="ECO:0000256" key="2">
    <source>
        <dbReference type="ARBA" id="ARBA00022670"/>
    </source>
</evidence>
<evidence type="ECO:0000256" key="10">
    <source>
        <dbReference type="NCBIfam" id="TIGR02228"/>
    </source>
</evidence>
<dbReference type="HOGENOM" id="CLU_089996_2_1_9"/>
<evidence type="ECO:0000313" key="14">
    <source>
        <dbReference type="Proteomes" id="UP000027142"/>
    </source>
</evidence>
<dbReference type="STRING" id="1246626.BleG1_3285"/>
<feature type="domain" description="Peptidase S24/S26A/S26B/S26C" evidence="12">
    <location>
        <begin position="48"/>
        <end position="93"/>
    </location>
</feature>
<dbReference type="EMBL" id="CP003923">
    <property type="protein sequence ID" value="AIC95832.1"/>
    <property type="molecule type" value="Genomic_DNA"/>
</dbReference>
<evidence type="ECO:0000313" key="13">
    <source>
        <dbReference type="EMBL" id="AIC95832.1"/>
    </source>
</evidence>
<keyword evidence="7 11" id="KW-1133">Transmembrane helix</keyword>
<dbReference type="InterPro" id="IPR019533">
    <property type="entry name" value="Peptidase_S26"/>
</dbReference>
<feature type="transmembrane region" description="Helical" evidence="11">
    <location>
        <begin position="12"/>
        <end position="31"/>
    </location>
</feature>
<keyword evidence="5" id="KW-0256">Endoplasmic reticulum</keyword>
<dbReference type="InterPro" id="IPR036286">
    <property type="entry name" value="LexA/Signal_pep-like_sf"/>
</dbReference>
<evidence type="ECO:0000256" key="3">
    <source>
        <dbReference type="ARBA" id="ARBA00022692"/>
    </source>
</evidence>
<protein>
    <recommendedName>
        <fullName evidence="10">Signal peptidase I</fullName>
        <ecNumber evidence="10">3.4.21.89</ecNumber>
    </recommendedName>
</protein>
<keyword evidence="14" id="KW-1185">Reference proteome</keyword>
<keyword evidence="4" id="KW-0378">Hydrolase</keyword>
<evidence type="ECO:0000256" key="11">
    <source>
        <dbReference type="SAM" id="Phobius"/>
    </source>
</evidence>